<dbReference type="Proteomes" id="UP001631969">
    <property type="component" value="Unassembled WGS sequence"/>
</dbReference>
<evidence type="ECO:0000313" key="2">
    <source>
        <dbReference type="Proteomes" id="UP001631969"/>
    </source>
</evidence>
<evidence type="ECO:0000313" key="1">
    <source>
        <dbReference type="EMBL" id="MFM9328216.1"/>
    </source>
</evidence>
<gene>
    <name evidence="1" type="ORF">ACI1P1_07960</name>
</gene>
<accession>A0ACC7NWY4</accession>
<protein>
    <submittedName>
        <fullName evidence="1">ABC transporter substrate-binding protein</fullName>
    </submittedName>
</protein>
<sequence>MIRVKCPLEVVRLNGKIQEKGWAGYDFVPTLLAMMPCPLKVPVEEDFARREEAGEWAGFDTSRIVFEGNATQTGFYEQVKAYRHEDELPELIISPGISSFFHSDFREKFLERGVFADVTDGWRGNPRFGNLELVDPKGWYTVLCVNPLVMVADLTRLDGLPVPRSWAELLKPEWSRRVNMRGKNNKDFCETTLLTLRHVFGPEAVERFGESVKDGLHPAQMVKLAGTGHADAPAVSVMPYFYAKTIPRKDKTAIIWPEEGAIASPVFLLAKAASRERLQPLTDYLTGPGVSALYENACFPALNPSVESKLPPDAKLMWMGWDLVWHEDIGSVKLDTEERFMRGYCKGRSL</sequence>
<dbReference type="EMBL" id="JBJURJ010000004">
    <property type="protein sequence ID" value="MFM9328216.1"/>
    <property type="molecule type" value="Genomic_DNA"/>
</dbReference>
<reference evidence="1" key="1">
    <citation type="submission" date="2024-12" db="EMBL/GenBank/DDBJ databases">
        <authorList>
            <person name="Wu N."/>
        </authorList>
    </citation>
    <scope>NUCLEOTIDE SEQUENCE</scope>
    <source>
        <strain evidence="1">P15</strain>
    </source>
</reference>
<proteinExistence type="predicted"/>
<name>A0ACC7NWY4_9BACL</name>
<keyword evidence="2" id="KW-1185">Reference proteome</keyword>
<comment type="caution">
    <text evidence="1">The sequence shown here is derived from an EMBL/GenBank/DDBJ whole genome shotgun (WGS) entry which is preliminary data.</text>
</comment>
<organism evidence="1 2">
    <name type="scientific">Paenibacillus mesotrionivorans</name>
    <dbReference type="NCBI Taxonomy" id="3160968"/>
    <lineage>
        <taxon>Bacteria</taxon>
        <taxon>Bacillati</taxon>
        <taxon>Bacillota</taxon>
        <taxon>Bacilli</taxon>
        <taxon>Bacillales</taxon>
        <taxon>Paenibacillaceae</taxon>
        <taxon>Paenibacillus</taxon>
    </lineage>
</organism>